<keyword evidence="1" id="KW-0175">Coiled coil</keyword>
<evidence type="ECO:0000259" key="4">
    <source>
        <dbReference type="PROSITE" id="PS50826"/>
    </source>
</evidence>
<dbReference type="PROSITE" id="PS50826">
    <property type="entry name" value="RUN"/>
    <property type="match status" value="1"/>
</dbReference>
<dbReference type="InterPro" id="IPR047329">
    <property type="entry name" value="RUN_SNX29"/>
</dbReference>
<protein>
    <recommendedName>
        <fullName evidence="7">Sorting nexin-29</fullName>
    </recommendedName>
</protein>
<dbReference type="eggNOG" id="KOG4381">
    <property type="taxonomic scope" value="Eukaryota"/>
</dbReference>
<dbReference type="CDD" id="cd17689">
    <property type="entry name" value="RUN_SNX29"/>
    <property type="match status" value="1"/>
</dbReference>
<dbReference type="InterPro" id="IPR004012">
    <property type="entry name" value="Run_dom"/>
</dbReference>
<evidence type="ECO:0008006" key="7">
    <source>
        <dbReference type="Google" id="ProtNLM"/>
    </source>
</evidence>
<reference evidence="5 6" key="1">
    <citation type="journal article" date="2011" name="Science">
        <title>The ecoresponsive genome of Daphnia pulex.</title>
        <authorList>
            <person name="Colbourne J.K."/>
            <person name="Pfrender M.E."/>
            <person name="Gilbert D."/>
            <person name="Thomas W.K."/>
            <person name="Tucker A."/>
            <person name="Oakley T.H."/>
            <person name="Tokishita S."/>
            <person name="Aerts A."/>
            <person name="Arnold G.J."/>
            <person name="Basu M.K."/>
            <person name="Bauer D.J."/>
            <person name="Caceres C.E."/>
            <person name="Carmel L."/>
            <person name="Casola C."/>
            <person name="Choi J.H."/>
            <person name="Detter J.C."/>
            <person name="Dong Q."/>
            <person name="Dusheyko S."/>
            <person name="Eads B.D."/>
            <person name="Frohlich T."/>
            <person name="Geiler-Samerotte K.A."/>
            <person name="Gerlach D."/>
            <person name="Hatcher P."/>
            <person name="Jogdeo S."/>
            <person name="Krijgsveld J."/>
            <person name="Kriventseva E.V."/>
            <person name="Kultz D."/>
            <person name="Laforsch C."/>
            <person name="Lindquist E."/>
            <person name="Lopez J."/>
            <person name="Manak J.R."/>
            <person name="Muller J."/>
            <person name="Pangilinan J."/>
            <person name="Patwardhan R.P."/>
            <person name="Pitluck S."/>
            <person name="Pritham E.J."/>
            <person name="Rechtsteiner A."/>
            <person name="Rho M."/>
            <person name="Rogozin I.B."/>
            <person name="Sakarya O."/>
            <person name="Salamov A."/>
            <person name="Schaack S."/>
            <person name="Shapiro H."/>
            <person name="Shiga Y."/>
            <person name="Skalitzky C."/>
            <person name="Smith Z."/>
            <person name="Souvorov A."/>
            <person name="Sung W."/>
            <person name="Tang Z."/>
            <person name="Tsuchiya D."/>
            <person name="Tu H."/>
            <person name="Vos H."/>
            <person name="Wang M."/>
            <person name="Wolf Y.I."/>
            <person name="Yamagata H."/>
            <person name="Yamada T."/>
            <person name="Ye Y."/>
            <person name="Shaw J.R."/>
            <person name="Andrews J."/>
            <person name="Crease T.J."/>
            <person name="Tang H."/>
            <person name="Lucas S.M."/>
            <person name="Robertson H.M."/>
            <person name="Bork P."/>
            <person name="Koonin E.V."/>
            <person name="Zdobnov E.M."/>
            <person name="Grigoriev I.V."/>
            <person name="Lynch M."/>
            <person name="Boore J.L."/>
        </authorList>
    </citation>
    <scope>NUCLEOTIDE SEQUENCE [LARGE SCALE GENOMIC DNA]</scope>
</reference>
<dbReference type="EMBL" id="GL732583">
    <property type="protein sequence ID" value="EFX74389.1"/>
    <property type="molecule type" value="Genomic_DNA"/>
</dbReference>
<dbReference type="HOGENOM" id="CLU_020563_1_1_1"/>
<feature type="non-terminal residue" evidence="5">
    <location>
        <position position="528"/>
    </location>
</feature>
<dbReference type="Gene3D" id="1.20.58.900">
    <property type="match status" value="1"/>
</dbReference>
<dbReference type="OrthoDB" id="93876at2759"/>
<dbReference type="SUPFAM" id="SSF64268">
    <property type="entry name" value="PX domain"/>
    <property type="match status" value="1"/>
</dbReference>
<proteinExistence type="predicted"/>
<dbReference type="OMA" id="TIPHVKL"/>
<dbReference type="Pfam" id="PF02759">
    <property type="entry name" value="RUN"/>
    <property type="match status" value="1"/>
</dbReference>
<dbReference type="SUPFAM" id="SSF140741">
    <property type="entry name" value="RUN domain-like"/>
    <property type="match status" value="1"/>
</dbReference>
<dbReference type="GO" id="GO:0035091">
    <property type="term" value="F:phosphatidylinositol binding"/>
    <property type="evidence" value="ECO:0007669"/>
    <property type="project" value="InterPro"/>
</dbReference>
<gene>
    <name evidence="5" type="ORF">DAPPUDRAFT_226727</name>
</gene>
<dbReference type="PROSITE" id="PS50195">
    <property type="entry name" value="PX"/>
    <property type="match status" value="1"/>
</dbReference>
<evidence type="ECO:0000313" key="6">
    <source>
        <dbReference type="Proteomes" id="UP000000305"/>
    </source>
</evidence>
<dbReference type="SMART" id="SM00593">
    <property type="entry name" value="RUN"/>
    <property type="match status" value="1"/>
</dbReference>
<dbReference type="InterPro" id="IPR001683">
    <property type="entry name" value="PX_dom"/>
</dbReference>
<dbReference type="AlphaFoldDB" id="E9H170"/>
<dbReference type="PhylomeDB" id="E9H170"/>
<evidence type="ECO:0000259" key="3">
    <source>
        <dbReference type="PROSITE" id="PS50195"/>
    </source>
</evidence>
<feature type="region of interest" description="Disordered" evidence="2">
    <location>
        <begin position="226"/>
        <end position="254"/>
    </location>
</feature>
<feature type="domain" description="RUN" evidence="4">
    <location>
        <begin position="36"/>
        <end position="199"/>
    </location>
</feature>
<keyword evidence="6" id="KW-1185">Reference proteome</keyword>
<organism evidence="5 6">
    <name type="scientific">Daphnia pulex</name>
    <name type="common">Water flea</name>
    <dbReference type="NCBI Taxonomy" id="6669"/>
    <lineage>
        <taxon>Eukaryota</taxon>
        <taxon>Metazoa</taxon>
        <taxon>Ecdysozoa</taxon>
        <taxon>Arthropoda</taxon>
        <taxon>Crustacea</taxon>
        <taxon>Branchiopoda</taxon>
        <taxon>Diplostraca</taxon>
        <taxon>Cladocera</taxon>
        <taxon>Anomopoda</taxon>
        <taxon>Daphniidae</taxon>
        <taxon>Daphnia</taxon>
    </lineage>
</organism>
<dbReference type="STRING" id="6669.E9H170"/>
<dbReference type="Pfam" id="PF00787">
    <property type="entry name" value="PX"/>
    <property type="match status" value="1"/>
</dbReference>
<name>E9H170_DAPPU</name>
<dbReference type="InParanoid" id="E9H170"/>
<evidence type="ECO:0000256" key="1">
    <source>
        <dbReference type="SAM" id="Coils"/>
    </source>
</evidence>
<dbReference type="Gene3D" id="3.30.1520.10">
    <property type="entry name" value="Phox-like domain"/>
    <property type="match status" value="1"/>
</dbReference>
<evidence type="ECO:0000313" key="5">
    <source>
        <dbReference type="EMBL" id="EFX74389.1"/>
    </source>
</evidence>
<dbReference type="PANTHER" id="PTHR47194">
    <property type="entry name" value="SORTING NEXIN-29-RELATED"/>
    <property type="match status" value="1"/>
</dbReference>
<evidence type="ECO:0000256" key="2">
    <source>
        <dbReference type="SAM" id="MobiDB-lite"/>
    </source>
</evidence>
<dbReference type="Proteomes" id="UP000000305">
    <property type="component" value="Unassembled WGS sequence"/>
</dbReference>
<sequence>MWEGGNIRYRDELIKVIRDNVQICEKKFGGRTLLATEAEPSVMKIINGFELILQDGLKIKNGVNLKSINLNVNSFSLRHVTELVSNGISMVMNPVGQADQQIPVFWHFVRNHLTRHEQERYYNIQNVSTDYGRGRAWLRSAINEHSLDRYLRMLFSDENLLFNYYESSSLMNDTLSRECLLTSAKDLRSVIFALVVDRKELDQVDESKKLMIQSLRPEPQAVKMPIAEQEQTKRKKKSKVRVVDFGSDDEEDEKPAKAFNSAAITIPQSGTTPSLIFQHTGSSPSIKSVDSQDAQLAETKRSNMNLSEMRQMLLDLTDKKTQLEEVKSSLQLQLHGVQLEKQDLQDRLKVAEMHGELMEFNSHLQCSLKAAERFADRLRTELVHLRGPLPSDYAMNNDDNSHLCNLASSAESPWIHVWIPSTFLVQGTVDSHHVYQVYIRMGDTEWTIFKRYSQMYKFRKEMSKRYPFTAEIHFPPKKKFGYREEKTVEDRRKKLQEFLRQFLNLWMRHETCITTLNQATFVSLFSFF</sequence>
<dbReference type="KEGG" id="dpx:DAPPUDRAFT_226727"/>
<dbReference type="InterPro" id="IPR036871">
    <property type="entry name" value="PX_dom_sf"/>
</dbReference>
<feature type="coiled-coil region" evidence="1">
    <location>
        <begin position="306"/>
        <end position="347"/>
    </location>
</feature>
<dbReference type="InterPro" id="IPR037213">
    <property type="entry name" value="Run_dom_sf"/>
</dbReference>
<accession>E9H170</accession>
<feature type="domain" description="PX" evidence="3">
    <location>
        <begin position="413"/>
        <end position="528"/>
    </location>
</feature>
<dbReference type="PANTHER" id="PTHR47194:SF3">
    <property type="entry name" value="SORTING NEXIN 29"/>
    <property type="match status" value="1"/>
</dbReference>
<dbReference type="FunCoup" id="E9H170">
    <property type="interactions" value="121"/>
</dbReference>
<dbReference type="eggNOG" id="KOG2101">
    <property type="taxonomic scope" value="Eukaryota"/>
</dbReference>